<comment type="similarity">
    <text evidence="7">Belongs to the binding-protein-dependent transport system permease family.</text>
</comment>
<feature type="transmembrane region" description="Helical" evidence="7">
    <location>
        <begin position="12"/>
        <end position="36"/>
    </location>
</feature>
<dbReference type="RefSeq" id="WP_091494785.1">
    <property type="nucleotide sequence ID" value="NZ_FODJ01000001.1"/>
</dbReference>
<feature type="transmembrane region" description="Helical" evidence="7">
    <location>
        <begin position="92"/>
        <end position="117"/>
    </location>
</feature>
<organism evidence="9 10">
    <name type="scientific">Amphibacillus marinus</name>
    <dbReference type="NCBI Taxonomy" id="872970"/>
    <lineage>
        <taxon>Bacteria</taxon>
        <taxon>Bacillati</taxon>
        <taxon>Bacillota</taxon>
        <taxon>Bacilli</taxon>
        <taxon>Bacillales</taxon>
        <taxon>Bacillaceae</taxon>
        <taxon>Amphibacillus</taxon>
    </lineage>
</organism>
<evidence type="ECO:0000256" key="5">
    <source>
        <dbReference type="ARBA" id="ARBA00022989"/>
    </source>
</evidence>
<sequence>MWLWKKSWLAPTLVIIGMLIVWESATMILAMPTWLLPAPTIIAREIITSWSAFQQHFWATTSLAVIGFIVGVSIGLLLALVLHLCPRIRQSIYPILIMSQNIPIIVLAPLLVIWFGFGLFPKIIVITLVCFFPIVIATLAGLGQTNDDLLHYLRMSGASKKQIFLKLELPHSVPSILSGLKISATYSVMGAVISEWLGANRGIGLYMTLAQSSFRTDRVFVAIFFIMLVCMCFFGTILFLEHRVLKGFQKRGRS</sequence>
<feature type="domain" description="ABC transmembrane type-1" evidence="8">
    <location>
        <begin position="57"/>
        <end position="238"/>
    </location>
</feature>
<evidence type="ECO:0000313" key="9">
    <source>
        <dbReference type="EMBL" id="SEN70014.1"/>
    </source>
</evidence>
<dbReference type="STRING" id="872970.SAMN04488134_101669"/>
<keyword evidence="6 7" id="KW-0472">Membrane</keyword>
<dbReference type="SUPFAM" id="SSF161098">
    <property type="entry name" value="MetI-like"/>
    <property type="match status" value="1"/>
</dbReference>
<comment type="subcellular location">
    <subcellularLocation>
        <location evidence="1 7">Cell membrane</location>
        <topology evidence="1 7">Multi-pass membrane protein</topology>
    </subcellularLocation>
</comment>
<evidence type="ECO:0000313" key="10">
    <source>
        <dbReference type="Proteomes" id="UP000199300"/>
    </source>
</evidence>
<protein>
    <submittedName>
        <fullName evidence="9">ABC-type nitrate/sulfonate/bicarbonate transport system, permease component</fullName>
    </submittedName>
</protein>
<feature type="transmembrane region" description="Helical" evidence="7">
    <location>
        <begin position="123"/>
        <end position="142"/>
    </location>
</feature>
<evidence type="ECO:0000256" key="7">
    <source>
        <dbReference type="RuleBase" id="RU363032"/>
    </source>
</evidence>
<dbReference type="Proteomes" id="UP000199300">
    <property type="component" value="Unassembled WGS sequence"/>
</dbReference>
<keyword evidence="10" id="KW-1185">Reference proteome</keyword>
<keyword evidence="4 7" id="KW-0812">Transmembrane</keyword>
<dbReference type="PANTHER" id="PTHR30151:SF20">
    <property type="entry name" value="ABC TRANSPORTER PERMEASE PROTEIN HI_0355-RELATED"/>
    <property type="match status" value="1"/>
</dbReference>
<feature type="transmembrane region" description="Helical" evidence="7">
    <location>
        <begin position="56"/>
        <end position="80"/>
    </location>
</feature>
<reference evidence="9 10" key="1">
    <citation type="submission" date="2016-10" db="EMBL/GenBank/DDBJ databases">
        <authorList>
            <person name="de Groot N.N."/>
        </authorList>
    </citation>
    <scope>NUCLEOTIDE SEQUENCE [LARGE SCALE GENOMIC DNA]</scope>
    <source>
        <strain evidence="9 10">CGMCC 1.10434</strain>
    </source>
</reference>
<dbReference type="PROSITE" id="PS50928">
    <property type="entry name" value="ABC_TM1"/>
    <property type="match status" value="1"/>
</dbReference>
<dbReference type="CDD" id="cd06261">
    <property type="entry name" value="TM_PBP2"/>
    <property type="match status" value="1"/>
</dbReference>
<dbReference type="EMBL" id="FODJ01000001">
    <property type="protein sequence ID" value="SEN70014.1"/>
    <property type="molecule type" value="Genomic_DNA"/>
</dbReference>
<dbReference type="Pfam" id="PF00528">
    <property type="entry name" value="BPD_transp_1"/>
    <property type="match status" value="1"/>
</dbReference>
<gene>
    <name evidence="9" type="ORF">SAMN04488134_101669</name>
</gene>
<dbReference type="InterPro" id="IPR035906">
    <property type="entry name" value="MetI-like_sf"/>
</dbReference>
<dbReference type="AlphaFoldDB" id="A0A1H8IN60"/>
<keyword evidence="2 7" id="KW-0813">Transport</keyword>
<dbReference type="GO" id="GO:0055085">
    <property type="term" value="P:transmembrane transport"/>
    <property type="evidence" value="ECO:0007669"/>
    <property type="project" value="InterPro"/>
</dbReference>
<evidence type="ECO:0000256" key="1">
    <source>
        <dbReference type="ARBA" id="ARBA00004651"/>
    </source>
</evidence>
<evidence type="ECO:0000259" key="8">
    <source>
        <dbReference type="PROSITE" id="PS50928"/>
    </source>
</evidence>
<evidence type="ECO:0000256" key="2">
    <source>
        <dbReference type="ARBA" id="ARBA00022448"/>
    </source>
</evidence>
<dbReference type="InterPro" id="IPR000515">
    <property type="entry name" value="MetI-like"/>
</dbReference>
<name>A0A1H8IN60_9BACI</name>
<evidence type="ECO:0000256" key="6">
    <source>
        <dbReference type="ARBA" id="ARBA00023136"/>
    </source>
</evidence>
<feature type="transmembrane region" description="Helical" evidence="7">
    <location>
        <begin position="219"/>
        <end position="240"/>
    </location>
</feature>
<keyword evidence="5 7" id="KW-1133">Transmembrane helix</keyword>
<keyword evidence="3" id="KW-1003">Cell membrane</keyword>
<dbReference type="GO" id="GO:0005886">
    <property type="term" value="C:plasma membrane"/>
    <property type="evidence" value="ECO:0007669"/>
    <property type="project" value="UniProtKB-SubCell"/>
</dbReference>
<dbReference type="PANTHER" id="PTHR30151">
    <property type="entry name" value="ALKANE SULFONATE ABC TRANSPORTER-RELATED, MEMBRANE SUBUNIT"/>
    <property type="match status" value="1"/>
</dbReference>
<accession>A0A1H8IN60</accession>
<proteinExistence type="inferred from homology"/>
<evidence type="ECO:0000256" key="4">
    <source>
        <dbReference type="ARBA" id="ARBA00022692"/>
    </source>
</evidence>
<evidence type="ECO:0000256" key="3">
    <source>
        <dbReference type="ARBA" id="ARBA00022475"/>
    </source>
</evidence>
<dbReference type="OrthoDB" id="9804353at2"/>
<dbReference type="Gene3D" id="1.10.3720.10">
    <property type="entry name" value="MetI-like"/>
    <property type="match status" value="1"/>
</dbReference>